<dbReference type="InterPro" id="IPR031977">
    <property type="entry name" value="DUF4783"/>
</dbReference>
<dbReference type="Pfam" id="PF16022">
    <property type="entry name" value="DUF4783"/>
    <property type="match status" value="1"/>
</dbReference>
<comment type="caution">
    <text evidence="1">The sequence shown here is derived from an EMBL/GenBank/DDBJ whole genome shotgun (WGS) entry which is preliminary data.</text>
</comment>
<dbReference type="Proteomes" id="UP000632774">
    <property type="component" value="Unassembled WGS sequence"/>
</dbReference>
<keyword evidence="2" id="KW-1185">Reference proteome</keyword>
<evidence type="ECO:0000313" key="2">
    <source>
        <dbReference type="Proteomes" id="UP000632774"/>
    </source>
</evidence>
<dbReference type="Gene3D" id="3.10.450.50">
    <property type="match status" value="1"/>
</dbReference>
<reference evidence="1 2" key="1">
    <citation type="submission" date="2020-10" db="EMBL/GenBank/DDBJ databases">
        <title>Mucilaginibacter mali sp. nov., isolated from rhizosphere soil of apple orchard.</title>
        <authorList>
            <person name="Lee J.-S."/>
            <person name="Kim H.S."/>
            <person name="Kim J.-S."/>
        </authorList>
    </citation>
    <scope>NUCLEOTIDE SEQUENCE [LARGE SCALE GENOMIC DNA]</scope>
    <source>
        <strain evidence="1 2">KCTC 23157</strain>
    </source>
</reference>
<evidence type="ECO:0000313" key="1">
    <source>
        <dbReference type="EMBL" id="MBE9665660.1"/>
    </source>
</evidence>
<dbReference type="EMBL" id="JADFFM010000001">
    <property type="protein sequence ID" value="MBE9665660.1"/>
    <property type="molecule type" value="Genomic_DNA"/>
</dbReference>
<dbReference type="RefSeq" id="WP_194105053.1">
    <property type="nucleotide sequence ID" value="NZ_JADFFM010000001.1"/>
</dbReference>
<organism evidence="1 2">
    <name type="scientific">Mucilaginibacter boryungensis</name>
    <dbReference type="NCBI Taxonomy" id="768480"/>
    <lineage>
        <taxon>Bacteria</taxon>
        <taxon>Pseudomonadati</taxon>
        <taxon>Bacteroidota</taxon>
        <taxon>Sphingobacteriia</taxon>
        <taxon>Sphingobacteriales</taxon>
        <taxon>Sphingobacteriaceae</taxon>
        <taxon>Mucilaginibacter</taxon>
    </lineage>
</organism>
<sequence length="133" mass="14783">MIRLFTLLLFILPLSGRPTPALGPIDDAAELIKTGNVHELAKKFTSSIELTILNEENIYSASQAELVLGSFFKNNPIKAVKILHRVNSNPNIRYAVLLLTTANAEYRTAVSMKLTNGVFLVNEIKIESDKKEE</sequence>
<gene>
    <name evidence="1" type="ORF">IRJ18_04750</name>
</gene>
<accession>A0ABR9XEQ3</accession>
<proteinExistence type="predicted"/>
<name>A0ABR9XEQ3_9SPHI</name>
<protein>
    <submittedName>
        <fullName evidence="1">DUF4783 domain-containing protein</fullName>
    </submittedName>
</protein>